<evidence type="ECO:0000313" key="2">
    <source>
        <dbReference type="Proteomes" id="UP000593560"/>
    </source>
</evidence>
<protein>
    <submittedName>
        <fullName evidence="1">Uncharacterized protein</fullName>
    </submittedName>
</protein>
<dbReference type="Proteomes" id="UP000593560">
    <property type="component" value="Unassembled WGS sequence"/>
</dbReference>
<accession>A0A7J9H646</accession>
<sequence length="103" mass="12223">MAPEVLDKEHKINLRRLNTYWLVFHAKYMKIWENQYDNIPTDEPIIVSELACDPNYMSWFRIHGKPYLLLKEKRRRAYAITDPNGARNDAYTTAPSDYVKCVS</sequence>
<dbReference type="EMBL" id="JABFAD010000008">
    <property type="protein sequence ID" value="MBA0805297.1"/>
    <property type="molecule type" value="Genomic_DNA"/>
</dbReference>
<keyword evidence="2" id="KW-1185">Reference proteome</keyword>
<evidence type="ECO:0000313" key="1">
    <source>
        <dbReference type="EMBL" id="MBA0805297.1"/>
    </source>
</evidence>
<name>A0A7J9H646_9ROSI</name>
<organism evidence="1 2">
    <name type="scientific">Gossypium harknessii</name>
    <dbReference type="NCBI Taxonomy" id="34285"/>
    <lineage>
        <taxon>Eukaryota</taxon>
        <taxon>Viridiplantae</taxon>
        <taxon>Streptophyta</taxon>
        <taxon>Embryophyta</taxon>
        <taxon>Tracheophyta</taxon>
        <taxon>Spermatophyta</taxon>
        <taxon>Magnoliopsida</taxon>
        <taxon>eudicotyledons</taxon>
        <taxon>Gunneridae</taxon>
        <taxon>Pentapetalae</taxon>
        <taxon>rosids</taxon>
        <taxon>malvids</taxon>
        <taxon>Malvales</taxon>
        <taxon>Malvaceae</taxon>
        <taxon>Malvoideae</taxon>
        <taxon>Gossypium</taxon>
    </lineage>
</organism>
<dbReference type="OrthoDB" id="990873at2759"/>
<dbReference type="AlphaFoldDB" id="A0A7J9H646"/>
<proteinExistence type="predicted"/>
<comment type="caution">
    <text evidence="1">The sequence shown here is derived from an EMBL/GenBank/DDBJ whole genome shotgun (WGS) entry which is preliminary data.</text>
</comment>
<reference evidence="1 2" key="1">
    <citation type="journal article" date="2019" name="Genome Biol. Evol.">
        <title>Insights into the evolution of the New World diploid cottons (Gossypium, subgenus Houzingenia) based on genome sequencing.</title>
        <authorList>
            <person name="Grover C.E."/>
            <person name="Arick M.A. 2nd"/>
            <person name="Thrash A."/>
            <person name="Conover J.L."/>
            <person name="Sanders W.S."/>
            <person name="Peterson D.G."/>
            <person name="Frelichowski J.E."/>
            <person name="Scheffler J.A."/>
            <person name="Scheffler B.E."/>
            <person name="Wendel J.F."/>
        </authorList>
    </citation>
    <scope>NUCLEOTIDE SEQUENCE [LARGE SCALE GENOMIC DNA]</scope>
    <source>
        <strain evidence="1">0</strain>
        <tissue evidence="1">Leaf</tissue>
    </source>
</reference>
<gene>
    <name evidence="1" type="ORF">Gohar_004821</name>
</gene>